<protein>
    <submittedName>
        <fullName evidence="2">Uncharacterized protein</fullName>
    </submittedName>
</protein>
<evidence type="ECO:0000256" key="1">
    <source>
        <dbReference type="SAM" id="Coils"/>
    </source>
</evidence>
<accession>A0A9X3XBB2</accession>
<dbReference type="AlphaFoldDB" id="A0A9X3XBB2"/>
<feature type="coiled-coil region" evidence="1">
    <location>
        <begin position="42"/>
        <end position="69"/>
    </location>
</feature>
<name>A0A9X3XBB2_9BACT</name>
<organism evidence="2 3">
    <name type="scientific">Polyangium jinanense</name>
    <dbReference type="NCBI Taxonomy" id="2829994"/>
    <lineage>
        <taxon>Bacteria</taxon>
        <taxon>Pseudomonadati</taxon>
        <taxon>Myxococcota</taxon>
        <taxon>Polyangia</taxon>
        <taxon>Polyangiales</taxon>
        <taxon>Polyangiaceae</taxon>
        <taxon>Polyangium</taxon>
    </lineage>
</organism>
<reference evidence="2 3" key="1">
    <citation type="submission" date="2021-04" db="EMBL/GenBank/DDBJ databases">
        <title>Genome analysis of Polyangium sp.</title>
        <authorList>
            <person name="Li Y."/>
            <person name="Wang J."/>
        </authorList>
    </citation>
    <scope>NUCLEOTIDE SEQUENCE [LARGE SCALE GENOMIC DNA]</scope>
    <source>
        <strain evidence="2 3">SDU14</strain>
    </source>
</reference>
<keyword evidence="3" id="KW-1185">Reference proteome</keyword>
<evidence type="ECO:0000313" key="2">
    <source>
        <dbReference type="EMBL" id="MDC3987092.1"/>
    </source>
</evidence>
<dbReference type="EMBL" id="JAGTJJ010000047">
    <property type="protein sequence ID" value="MDC3987092.1"/>
    <property type="molecule type" value="Genomic_DNA"/>
</dbReference>
<keyword evidence="1" id="KW-0175">Coiled coil</keyword>
<sequence length="179" mass="19694">MGTPSNAQKEEVLKIAAEVATGKRDSADLPHGITLGEPISGEEAKRLLLQELEAQAKADEKRAAHLRVAEALWSKMEAEGVQEGTRGRFEALFVSSDRESAASLAAELGGDEDWEAKVSEDSTGQLQIKVLTRPLVLGLEVVVELANQMDIHAREFGCDFVSLQPTPTKARRPWWRFWS</sequence>
<evidence type="ECO:0000313" key="3">
    <source>
        <dbReference type="Proteomes" id="UP001151081"/>
    </source>
</evidence>
<dbReference type="Proteomes" id="UP001151081">
    <property type="component" value="Unassembled WGS sequence"/>
</dbReference>
<dbReference type="RefSeq" id="WP_272422305.1">
    <property type="nucleotide sequence ID" value="NZ_JAGTJJ010000047.1"/>
</dbReference>
<gene>
    <name evidence="2" type="ORF">KEG57_41880</name>
</gene>
<proteinExistence type="predicted"/>
<comment type="caution">
    <text evidence="2">The sequence shown here is derived from an EMBL/GenBank/DDBJ whole genome shotgun (WGS) entry which is preliminary data.</text>
</comment>